<dbReference type="RefSeq" id="WP_269356793.1">
    <property type="nucleotide sequence ID" value="NZ_JAPWHE010000001.1"/>
</dbReference>
<protein>
    <submittedName>
        <fullName evidence="2">Type III secretion system chaperone</fullName>
    </submittedName>
</protein>
<name>A0ABT4M1C4_9BURK</name>
<evidence type="ECO:0000256" key="1">
    <source>
        <dbReference type="SAM" id="MobiDB-lite"/>
    </source>
</evidence>
<dbReference type="EMBL" id="JAPWHE010000001">
    <property type="protein sequence ID" value="MCZ4329068.1"/>
    <property type="molecule type" value="Genomic_DNA"/>
</dbReference>
<sequence length="161" mass="17398">MSLSSYQALIAELGRTLGMADMAAGEDGYVGLVIDGHEIHIQHEAEDDEVILFARLPEVDPDRREGIYAMLLAANMFWQGTRGATFSADFDTGRVFLADRRACAALDVESLSVWIERFASVAAHWRTRIEDANDGGPLRTGDMADAAPGDLDGMPPGDSLA</sequence>
<proteinExistence type="predicted"/>
<dbReference type="CDD" id="cd16364">
    <property type="entry name" value="T3SC_I-like"/>
    <property type="match status" value="1"/>
</dbReference>
<accession>A0ABT4M1C4</accession>
<evidence type="ECO:0000313" key="3">
    <source>
        <dbReference type="Proteomes" id="UP001068379"/>
    </source>
</evidence>
<dbReference type="InterPro" id="IPR010261">
    <property type="entry name" value="Tir_chaperone"/>
</dbReference>
<feature type="region of interest" description="Disordered" evidence="1">
    <location>
        <begin position="132"/>
        <end position="161"/>
    </location>
</feature>
<comment type="caution">
    <text evidence="2">The sequence shown here is derived from an EMBL/GenBank/DDBJ whole genome shotgun (WGS) entry which is preliminary data.</text>
</comment>
<reference evidence="2" key="1">
    <citation type="submission" date="2022-12" db="EMBL/GenBank/DDBJ databases">
        <title>Bacterial isolates from different developmental stages of Nematostella vectensis.</title>
        <authorList>
            <person name="Fraune S."/>
        </authorList>
    </citation>
    <scope>NUCLEOTIDE SEQUENCE</scope>
    <source>
        <strain evidence="2">G21619-S1</strain>
    </source>
</reference>
<gene>
    <name evidence="2" type="ORF">O4H32_03730</name>
</gene>
<dbReference type="Proteomes" id="UP001068379">
    <property type="component" value="Unassembled WGS sequence"/>
</dbReference>
<dbReference type="Pfam" id="PF05932">
    <property type="entry name" value="CesT"/>
    <property type="match status" value="1"/>
</dbReference>
<organism evidence="2 3">
    <name type="scientific">Castellaniella denitrificans</name>
    <dbReference type="NCBI Taxonomy" id="56119"/>
    <lineage>
        <taxon>Bacteria</taxon>
        <taxon>Pseudomonadati</taxon>
        <taxon>Pseudomonadota</taxon>
        <taxon>Betaproteobacteria</taxon>
        <taxon>Burkholderiales</taxon>
        <taxon>Alcaligenaceae</taxon>
        <taxon>Castellaniella</taxon>
    </lineage>
</organism>
<dbReference type="SUPFAM" id="SSF69635">
    <property type="entry name" value="Type III secretory system chaperone-like"/>
    <property type="match status" value="1"/>
</dbReference>
<evidence type="ECO:0000313" key="2">
    <source>
        <dbReference type="EMBL" id="MCZ4329068.1"/>
    </source>
</evidence>
<keyword evidence="3" id="KW-1185">Reference proteome</keyword>
<dbReference type="Gene3D" id="3.30.1460.10">
    <property type="match status" value="1"/>
</dbReference>